<evidence type="ECO:0000256" key="1">
    <source>
        <dbReference type="ARBA" id="ARBA00004417"/>
    </source>
</evidence>
<organism evidence="7 8">
    <name type="scientific">Denitrobaculum tricleocarpae</name>
    <dbReference type="NCBI Taxonomy" id="2591009"/>
    <lineage>
        <taxon>Bacteria</taxon>
        <taxon>Pseudomonadati</taxon>
        <taxon>Pseudomonadota</taxon>
        <taxon>Alphaproteobacteria</taxon>
        <taxon>Rhodospirillales</taxon>
        <taxon>Rhodospirillaceae</taxon>
        <taxon>Denitrobaculum</taxon>
    </lineage>
</organism>
<accession>A0A545TES8</accession>
<dbReference type="Pfam" id="PF00005">
    <property type="entry name" value="ABC_tran"/>
    <property type="match status" value="1"/>
</dbReference>
<keyword evidence="4" id="KW-0547">Nucleotide-binding</keyword>
<dbReference type="GO" id="GO:0005886">
    <property type="term" value="C:plasma membrane"/>
    <property type="evidence" value="ECO:0007669"/>
    <property type="project" value="UniProtKB-SubCell"/>
</dbReference>
<evidence type="ECO:0000256" key="2">
    <source>
        <dbReference type="ARBA" id="ARBA00005417"/>
    </source>
</evidence>
<keyword evidence="5 7" id="KW-0067">ATP-binding</keyword>
<comment type="subcellular location">
    <subcellularLocation>
        <location evidence="1">Cell inner membrane</location>
        <topology evidence="1">Peripheral membrane protein</topology>
    </subcellularLocation>
</comment>
<dbReference type="Gene3D" id="3.40.50.300">
    <property type="entry name" value="P-loop containing nucleotide triphosphate hydrolases"/>
    <property type="match status" value="1"/>
</dbReference>
<dbReference type="InterPro" id="IPR013563">
    <property type="entry name" value="Oligopep_ABC_C"/>
</dbReference>
<dbReference type="InterPro" id="IPR003593">
    <property type="entry name" value="AAA+_ATPase"/>
</dbReference>
<evidence type="ECO:0000313" key="8">
    <source>
        <dbReference type="Proteomes" id="UP000315252"/>
    </source>
</evidence>
<dbReference type="InterPro" id="IPR027417">
    <property type="entry name" value="P-loop_NTPase"/>
</dbReference>
<dbReference type="AlphaFoldDB" id="A0A545TES8"/>
<dbReference type="RefSeq" id="WP_142898717.1">
    <property type="nucleotide sequence ID" value="NZ_ML660060.1"/>
</dbReference>
<dbReference type="PROSITE" id="PS00211">
    <property type="entry name" value="ABC_TRANSPORTER_1"/>
    <property type="match status" value="1"/>
</dbReference>
<keyword evidence="8" id="KW-1185">Reference proteome</keyword>
<dbReference type="SMART" id="SM00382">
    <property type="entry name" value="AAA"/>
    <property type="match status" value="1"/>
</dbReference>
<sequence length="331" mass="36323">MTAEIPDRDLLLRIEDLKVHFGGKSWIPGKASKTVHAVDGVSLEVERGKTFGIVGESGSGKTTTALASVRLVPITAGRVFLDDTEISALTGEALRLARKRFQIVFQDPFSSLNPRVRAGQIVREPLDLMEIGAEADRDGLVQELFAQVGLRPEQQALFPHQFSGGQRQRIGLARAIATRPELVVCDEPVSALDVAIQAQILNLMRRLQEELGLTYLFISHDLGVVQYICDEIAVMYLGQIVEQADRVSLFVRPRHPYTKALLSAVPSARAGKRAANRANRIRLEGDPPSPIDLPKGCRFAGRCPLAEARCHETPPELRLIGKGHKVACHLV</sequence>
<comment type="caution">
    <text evidence="7">The sequence shown here is derived from an EMBL/GenBank/DDBJ whole genome shotgun (WGS) entry which is preliminary data.</text>
</comment>
<dbReference type="InterPro" id="IPR050319">
    <property type="entry name" value="ABC_transp_ATP-bind"/>
</dbReference>
<dbReference type="PROSITE" id="PS50893">
    <property type="entry name" value="ABC_TRANSPORTER_2"/>
    <property type="match status" value="1"/>
</dbReference>
<name>A0A545TES8_9PROT</name>
<evidence type="ECO:0000313" key="7">
    <source>
        <dbReference type="EMBL" id="TQV75729.1"/>
    </source>
</evidence>
<dbReference type="GO" id="GO:0015833">
    <property type="term" value="P:peptide transport"/>
    <property type="evidence" value="ECO:0007669"/>
    <property type="project" value="InterPro"/>
</dbReference>
<dbReference type="Proteomes" id="UP000315252">
    <property type="component" value="Unassembled WGS sequence"/>
</dbReference>
<keyword evidence="3" id="KW-0813">Transport</keyword>
<dbReference type="InterPro" id="IPR017871">
    <property type="entry name" value="ABC_transporter-like_CS"/>
</dbReference>
<dbReference type="EMBL" id="VHSH01000009">
    <property type="protein sequence ID" value="TQV75729.1"/>
    <property type="molecule type" value="Genomic_DNA"/>
</dbReference>
<dbReference type="GO" id="GO:0055085">
    <property type="term" value="P:transmembrane transport"/>
    <property type="evidence" value="ECO:0007669"/>
    <property type="project" value="UniProtKB-ARBA"/>
</dbReference>
<dbReference type="FunFam" id="3.40.50.300:FF:000016">
    <property type="entry name" value="Oligopeptide ABC transporter ATP-binding component"/>
    <property type="match status" value="1"/>
</dbReference>
<dbReference type="CDD" id="cd03257">
    <property type="entry name" value="ABC_NikE_OppD_transporters"/>
    <property type="match status" value="1"/>
</dbReference>
<dbReference type="GO" id="GO:0005524">
    <property type="term" value="F:ATP binding"/>
    <property type="evidence" value="ECO:0007669"/>
    <property type="project" value="UniProtKB-KW"/>
</dbReference>
<reference evidence="7 8" key="1">
    <citation type="submission" date="2019-06" db="EMBL/GenBank/DDBJ databases">
        <title>Whole genome sequence for Rhodospirillaceae sp. R148.</title>
        <authorList>
            <person name="Wang G."/>
        </authorList>
    </citation>
    <scope>NUCLEOTIDE SEQUENCE [LARGE SCALE GENOMIC DNA]</scope>
    <source>
        <strain evidence="7 8">R148</strain>
    </source>
</reference>
<dbReference type="InterPro" id="IPR003439">
    <property type="entry name" value="ABC_transporter-like_ATP-bd"/>
</dbReference>
<dbReference type="Pfam" id="PF08352">
    <property type="entry name" value="oligo_HPY"/>
    <property type="match status" value="1"/>
</dbReference>
<evidence type="ECO:0000256" key="4">
    <source>
        <dbReference type="ARBA" id="ARBA00022741"/>
    </source>
</evidence>
<proteinExistence type="inferred from homology"/>
<protein>
    <submittedName>
        <fullName evidence="7">ATP-binding cassette domain-containing protein</fullName>
    </submittedName>
</protein>
<dbReference type="SUPFAM" id="SSF52540">
    <property type="entry name" value="P-loop containing nucleoside triphosphate hydrolases"/>
    <property type="match status" value="1"/>
</dbReference>
<comment type="similarity">
    <text evidence="2">Belongs to the ABC transporter superfamily.</text>
</comment>
<dbReference type="OrthoDB" id="37801at2"/>
<dbReference type="PANTHER" id="PTHR43776">
    <property type="entry name" value="TRANSPORT ATP-BINDING PROTEIN"/>
    <property type="match status" value="1"/>
</dbReference>
<evidence type="ECO:0000256" key="3">
    <source>
        <dbReference type="ARBA" id="ARBA00022448"/>
    </source>
</evidence>
<dbReference type="NCBIfam" id="TIGR01727">
    <property type="entry name" value="oligo_HPY"/>
    <property type="match status" value="1"/>
</dbReference>
<dbReference type="GO" id="GO:0016887">
    <property type="term" value="F:ATP hydrolysis activity"/>
    <property type="evidence" value="ECO:0007669"/>
    <property type="project" value="InterPro"/>
</dbReference>
<evidence type="ECO:0000259" key="6">
    <source>
        <dbReference type="PROSITE" id="PS50893"/>
    </source>
</evidence>
<feature type="domain" description="ABC transporter" evidence="6">
    <location>
        <begin position="12"/>
        <end position="262"/>
    </location>
</feature>
<evidence type="ECO:0000256" key="5">
    <source>
        <dbReference type="ARBA" id="ARBA00022840"/>
    </source>
</evidence>
<gene>
    <name evidence="7" type="ORF">FKG95_22695</name>
</gene>
<dbReference type="PANTHER" id="PTHR43776:SF7">
    <property type="entry name" value="D,D-DIPEPTIDE TRANSPORT ATP-BINDING PROTEIN DDPF-RELATED"/>
    <property type="match status" value="1"/>
</dbReference>